<evidence type="ECO:0000259" key="1">
    <source>
        <dbReference type="Pfam" id="PF11706"/>
    </source>
</evidence>
<dbReference type="PANTHER" id="PTHR35525:SF3">
    <property type="entry name" value="BLL6575 PROTEIN"/>
    <property type="match status" value="1"/>
</dbReference>
<accession>A0A9X2DWC8</accession>
<dbReference type="InterPro" id="IPR021005">
    <property type="entry name" value="Znf_CGNR"/>
</dbReference>
<dbReference type="RefSeq" id="WP_251944151.1">
    <property type="nucleotide sequence ID" value="NZ_JAMRYM010000010.1"/>
</dbReference>
<dbReference type="Pfam" id="PF07336">
    <property type="entry name" value="ABATE"/>
    <property type="match status" value="1"/>
</dbReference>
<proteinExistence type="predicted"/>
<comment type="caution">
    <text evidence="2">The sequence shown here is derived from an EMBL/GenBank/DDBJ whole genome shotgun (WGS) entry which is preliminary data.</text>
</comment>
<dbReference type="InterPro" id="IPR023286">
    <property type="entry name" value="ABATE_dom_sf"/>
</dbReference>
<evidence type="ECO:0000313" key="3">
    <source>
        <dbReference type="Proteomes" id="UP001155240"/>
    </source>
</evidence>
<dbReference type="SUPFAM" id="SSF160904">
    <property type="entry name" value="Jann2411-like"/>
    <property type="match status" value="1"/>
</dbReference>
<reference evidence="2" key="1">
    <citation type="submission" date="2022-06" db="EMBL/GenBank/DDBJ databases">
        <title>Whole genome shotgun sequencing (WGS) of Rathayibacter sp. ZW T2_19, isolated from stored onions (Allium cepa).</title>
        <authorList>
            <person name="Stoll D.A."/>
            <person name="Huch M."/>
        </authorList>
    </citation>
    <scope>NUCLEOTIDE SEQUENCE</scope>
    <source>
        <strain evidence="2">ZW T2_19</strain>
    </source>
</reference>
<dbReference type="PANTHER" id="PTHR35525">
    <property type="entry name" value="BLL6575 PROTEIN"/>
    <property type="match status" value="1"/>
</dbReference>
<evidence type="ECO:0000313" key="2">
    <source>
        <dbReference type="EMBL" id="MCM6761724.1"/>
    </source>
</evidence>
<sequence>MSTTGGPRAIRGRAPSTGQWLEEADGRRWWFDSGSTALDFAYTGPMRGAPGERLDSDGALASWLAARFDAVGEEARDARLADALVLRDAIARLAEAAERGGPGAGEAGDVDVVNLFAAMPDIPPALSGGTRQAGRTNAAARQALSTIAREGVELLGGSGAGRLRRCAAEDCGMLYLDTSRAGSRRWCSMQRCGNRAKVRAHRSRSAARADGR</sequence>
<protein>
    <submittedName>
        <fullName evidence="2">CGNR zinc finger domain-containing protein</fullName>
    </submittedName>
</protein>
<keyword evidence="3" id="KW-1185">Reference proteome</keyword>
<dbReference type="Pfam" id="PF11706">
    <property type="entry name" value="zf-CGNR"/>
    <property type="match status" value="1"/>
</dbReference>
<dbReference type="EMBL" id="JAMRYM010000010">
    <property type="protein sequence ID" value="MCM6761724.1"/>
    <property type="molecule type" value="Genomic_DNA"/>
</dbReference>
<dbReference type="InterPro" id="IPR010852">
    <property type="entry name" value="ABATE"/>
</dbReference>
<dbReference type="AlphaFoldDB" id="A0A9X2DWC8"/>
<gene>
    <name evidence="2" type="ORF">NB037_04755</name>
</gene>
<dbReference type="Proteomes" id="UP001155240">
    <property type="component" value="Unassembled WGS sequence"/>
</dbReference>
<dbReference type="Gene3D" id="1.10.3300.10">
    <property type="entry name" value="Jann2411-like domain"/>
    <property type="match status" value="1"/>
</dbReference>
<feature type="domain" description="Zinc finger CGNR" evidence="1">
    <location>
        <begin position="162"/>
        <end position="204"/>
    </location>
</feature>
<name>A0A9X2DWC8_9MICO</name>
<organism evidence="2 3">
    <name type="scientific">Rathayibacter rubneri</name>
    <dbReference type="NCBI Taxonomy" id="2950106"/>
    <lineage>
        <taxon>Bacteria</taxon>
        <taxon>Bacillati</taxon>
        <taxon>Actinomycetota</taxon>
        <taxon>Actinomycetes</taxon>
        <taxon>Micrococcales</taxon>
        <taxon>Microbacteriaceae</taxon>
        <taxon>Rathayibacter</taxon>
    </lineage>
</organism>